<evidence type="ECO:0000256" key="4">
    <source>
        <dbReference type="ARBA" id="ARBA00023136"/>
    </source>
</evidence>
<dbReference type="Pfam" id="PF01925">
    <property type="entry name" value="TauE"/>
    <property type="match status" value="2"/>
</dbReference>
<protein>
    <recommendedName>
        <fullName evidence="8">Membrane transporter protein</fullName>
    </recommendedName>
</protein>
<feature type="transmembrane region" description="Helical" evidence="5">
    <location>
        <begin position="44"/>
        <end position="65"/>
    </location>
</feature>
<accession>A0ABQ8UJF5</accession>
<gene>
    <name evidence="6" type="ORF">PAPYR_5757</name>
</gene>
<feature type="transmembrane region" description="Helical" evidence="5">
    <location>
        <begin position="7"/>
        <end position="38"/>
    </location>
</feature>
<feature type="transmembrane region" description="Helical" evidence="5">
    <location>
        <begin position="247"/>
        <end position="275"/>
    </location>
</feature>
<dbReference type="PANTHER" id="PTHR43701:SF2">
    <property type="entry name" value="MEMBRANE TRANSPORTER PROTEIN YJNA-RELATED"/>
    <property type="match status" value="1"/>
</dbReference>
<comment type="caution">
    <text evidence="6">The sequence shown here is derived from an EMBL/GenBank/DDBJ whole genome shotgun (WGS) entry which is preliminary data.</text>
</comment>
<keyword evidence="4 5" id="KW-0472">Membrane</keyword>
<dbReference type="EMBL" id="JAPMOS010000028">
    <property type="protein sequence ID" value="KAJ4458556.1"/>
    <property type="molecule type" value="Genomic_DNA"/>
</dbReference>
<feature type="transmembrane region" description="Helical" evidence="5">
    <location>
        <begin position="102"/>
        <end position="121"/>
    </location>
</feature>
<dbReference type="Proteomes" id="UP001141327">
    <property type="component" value="Unassembled WGS sequence"/>
</dbReference>
<comment type="subcellular location">
    <subcellularLocation>
        <location evidence="1">Membrane</location>
        <topology evidence="1">Multi-pass membrane protein</topology>
    </subcellularLocation>
</comment>
<keyword evidence="7" id="KW-1185">Reference proteome</keyword>
<dbReference type="InterPro" id="IPR002781">
    <property type="entry name" value="TM_pro_TauE-like"/>
</dbReference>
<organism evidence="6 7">
    <name type="scientific">Paratrimastix pyriformis</name>
    <dbReference type="NCBI Taxonomy" id="342808"/>
    <lineage>
        <taxon>Eukaryota</taxon>
        <taxon>Metamonada</taxon>
        <taxon>Preaxostyla</taxon>
        <taxon>Paratrimastigidae</taxon>
        <taxon>Paratrimastix</taxon>
    </lineage>
</organism>
<dbReference type="InterPro" id="IPR051598">
    <property type="entry name" value="TSUP/Inactive_protease-like"/>
</dbReference>
<keyword evidence="2 5" id="KW-0812">Transmembrane</keyword>
<evidence type="ECO:0000313" key="7">
    <source>
        <dbReference type="Proteomes" id="UP001141327"/>
    </source>
</evidence>
<feature type="transmembrane region" description="Helical" evidence="5">
    <location>
        <begin position="281"/>
        <end position="303"/>
    </location>
</feature>
<sequence length="359" mass="38268">MLLGWWFGFAAIGLTIGAIAPLFGIGGGVFFVLIFLFLDYPAKTATATSLGCMLFTTFCGFFSYLYKKTIDWKLWLFFVFFGVAGSISGGFLGSLLGSYKNTLEIIFGVVIDCIGVLNIFLQAHSFRRARKLALLSIAPPNEEAGSALPEGVSPPLVAEEVGSPTPAVAAPVEEDGSLEAPLLGKAPDPTPFATPVEVGCSSLQEPLVGKDSTPLWRRMICCGLWHREVRDRQGHLHAFEARLMPGCLAAVLGGMLASMLGMGGGVFFVPILTLLMRVDPAVATAISTCTMVVSNTATLFIRLPDVNWEISIAVGAGAAFSSLLVPCLVSGRVRNEIFLMLFWVVVMCSATASLIMAII</sequence>
<feature type="transmembrane region" description="Helical" evidence="5">
    <location>
        <begin position="74"/>
        <end position="96"/>
    </location>
</feature>
<evidence type="ECO:0000256" key="3">
    <source>
        <dbReference type="ARBA" id="ARBA00022989"/>
    </source>
</evidence>
<reference evidence="6" key="1">
    <citation type="journal article" date="2022" name="bioRxiv">
        <title>Genomics of Preaxostyla Flagellates Illuminates Evolutionary Transitions and the Path Towards Mitochondrial Loss.</title>
        <authorList>
            <person name="Novak L.V.F."/>
            <person name="Treitli S.C."/>
            <person name="Pyrih J."/>
            <person name="Halakuc P."/>
            <person name="Pipaliya S.V."/>
            <person name="Vacek V."/>
            <person name="Brzon O."/>
            <person name="Soukal P."/>
            <person name="Eme L."/>
            <person name="Dacks J.B."/>
            <person name="Karnkowska A."/>
            <person name="Elias M."/>
            <person name="Hampl V."/>
        </authorList>
    </citation>
    <scope>NUCLEOTIDE SEQUENCE</scope>
    <source>
        <strain evidence="6">RCP-MX</strain>
    </source>
</reference>
<evidence type="ECO:0008006" key="8">
    <source>
        <dbReference type="Google" id="ProtNLM"/>
    </source>
</evidence>
<feature type="transmembrane region" description="Helical" evidence="5">
    <location>
        <begin position="310"/>
        <end position="331"/>
    </location>
</feature>
<evidence type="ECO:0000256" key="5">
    <source>
        <dbReference type="SAM" id="Phobius"/>
    </source>
</evidence>
<dbReference type="PANTHER" id="PTHR43701">
    <property type="entry name" value="MEMBRANE TRANSPORTER PROTEIN MJ0441-RELATED"/>
    <property type="match status" value="1"/>
</dbReference>
<evidence type="ECO:0000256" key="1">
    <source>
        <dbReference type="ARBA" id="ARBA00004141"/>
    </source>
</evidence>
<feature type="transmembrane region" description="Helical" evidence="5">
    <location>
        <begin position="337"/>
        <end position="358"/>
    </location>
</feature>
<proteinExistence type="predicted"/>
<evidence type="ECO:0000313" key="6">
    <source>
        <dbReference type="EMBL" id="KAJ4458556.1"/>
    </source>
</evidence>
<name>A0ABQ8UJF5_9EUKA</name>
<evidence type="ECO:0000256" key="2">
    <source>
        <dbReference type="ARBA" id="ARBA00022692"/>
    </source>
</evidence>
<keyword evidence="3 5" id="KW-1133">Transmembrane helix</keyword>